<protein>
    <submittedName>
        <fullName evidence="1">Uncharacterized protein</fullName>
    </submittedName>
</protein>
<dbReference type="Proteomes" id="UP000198367">
    <property type="component" value="Chromosome"/>
</dbReference>
<dbReference type="RefSeq" id="WP_089068102.1">
    <property type="nucleotide sequence ID" value="NZ_CP022358.1"/>
</dbReference>
<accession>A0A220UPA0</accession>
<reference evidence="1 2" key="1">
    <citation type="submission" date="2017-07" db="EMBL/GenBank/DDBJ databases">
        <title>Phenotypical and genomic characterization of a clinical isolate of Shewanella bicestrii sp. nov. producing an extended-spectrum beta-lactamase and a new oxacillinase variant.</title>
        <authorList>
            <person name="Jousset A.B."/>
            <person name="Bonnin R.A."/>
            <person name="Girlich D."/>
            <person name="Dabos L."/>
            <person name="Potron A."/>
            <person name="Dortet L."/>
            <person name="Glaser P."/>
            <person name="Naas T."/>
        </authorList>
    </citation>
    <scope>NUCLEOTIDE SEQUENCE [LARGE SCALE GENOMIC DNA]</scope>
    <source>
        <strain evidence="1 2">JAB-1</strain>
    </source>
</reference>
<organism evidence="1 2">
    <name type="scientific">Shewanella bicestrii</name>
    <dbReference type="NCBI Taxonomy" id="2018305"/>
    <lineage>
        <taxon>Bacteria</taxon>
        <taxon>Pseudomonadati</taxon>
        <taxon>Pseudomonadota</taxon>
        <taxon>Gammaproteobacteria</taxon>
        <taxon>Alteromonadales</taxon>
        <taxon>Shewanellaceae</taxon>
        <taxon>Shewanella</taxon>
    </lineage>
</organism>
<evidence type="ECO:0000313" key="1">
    <source>
        <dbReference type="EMBL" id="ASK69746.1"/>
    </source>
</evidence>
<name>A0A220UPA0_9GAMM</name>
<proteinExistence type="predicted"/>
<sequence>MITKTELINTLNVLSAADPDHYPVVTLDEYFLENEDEESIAPNNWGYGRPSIKEIYRSLKAIEHRPDVQGVYVGLHDEWSEALEDDELWPAAENIHILTSACLAEVETWVAAIAADGVVIGWPYGEHDLSPKPQDGYLVYTVYWD</sequence>
<dbReference type="EMBL" id="CP022358">
    <property type="protein sequence ID" value="ASK69746.1"/>
    <property type="molecule type" value="Genomic_DNA"/>
</dbReference>
<gene>
    <name evidence="1" type="ORF">CF168_13240</name>
</gene>
<evidence type="ECO:0000313" key="2">
    <source>
        <dbReference type="Proteomes" id="UP000198367"/>
    </source>
</evidence>
<keyword evidence="2" id="KW-1185">Reference proteome</keyword>
<dbReference type="KEGG" id="sbj:CF168_13240"/>
<dbReference type="AlphaFoldDB" id="A0A220UPA0"/>